<dbReference type="RefSeq" id="WP_013030557.1">
    <property type="nucleotide sequence ID" value="NC_013959.1"/>
</dbReference>
<evidence type="ECO:0000259" key="1">
    <source>
        <dbReference type="PROSITE" id="PS50035"/>
    </source>
</evidence>
<dbReference type="STRING" id="580332.Slit_2434"/>
<keyword evidence="3" id="KW-1185">Reference proteome</keyword>
<dbReference type="InterPro" id="IPR001736">
    <property type="entry name" value="PLipase_D/transphosphatidylase"/>
</dbReference>
<accession>D5CMI7</accession>
<dbReference type="HOGENOM" id="CLU_049446_0_0_4"/>
<dbReference type="SUPFAM" id="SSF56024">
    <property type="entry name" value="Phospholipase D/nuclease"/>
    <property type="match status" value="1"/>
</dbReference>
<dbReference type="Proteomes" id="UP000001625">
    <property type="component" value="Chromosome"/>
</dbReference>
<dbReference type="KEGG" id="slt:Slit_2434"/>
<protein>
    <recommendedName>
        <fullName evidence="1">PLD phosphodiesterase domain-containing protein</fullName>
    </recommendedName>
</protein>
<dbReference type="AlphaFoldDB" id="D5CMI7"/>
<proteinExistence type="predicted"/>
<evidence type="ECO:0000313" key="2">
    <source>
        <dbReference type="EMBL" id="ADE12659.1"/>
    </source>
</evidence>
<dbReference type="GO" id="GO:0003824">
    <property type="term" value="F:catalytic activity"/>
    <property type="evidence" value="ECO:0007669"/>
    <property type="project" value="InterPro"/>
</dbReference>
<evidence type="ECO:0000313" key="3">
    <source>
        <dbReference type="Proteomes" id="UP000001625"/>
    </source>
</evidence>
<reference evidence="2 3" key="1">
    <citation type="submission" date="2010-03" db="EMBL/GenBank/DDBJ databases">
        <title>Complete sequence of Sideroxydans lithotrophicus ES-1.</title>
        <authorList>
            <consortium name="US DOE Joint Genome Institute"/>
            <person name="Lucas S."/>
            <person name="Copeland A."/>
            <person name="Lapidus A."/>
            <person name="Cheng J.-F."/>
            <person name="Bruce D."/>
            <person name="Goodwin L."/>
            <person name="Pitluck S."/>
            <person name="Munk A.C."/>
            <person name="Detter J.C."/>
            <person name="Han C."/>
            <person name="Tapia R."/>
            <person name="Larimer F."/>
            <person name="Land M."/>
            <person name="Hauser L."/>
            <person name="Kyrpides N."/>
            <person name="Ivanova N."/>
            <person name="Emerson D."/>
            <person name="Woyke T."/>
        </authorList>
    </citation>
    <scope>NUCLEOTIDE SEQUENCE [LARGE SCALE GENOMIC DNA]</scope>
    <source>
        <strain evidence="2 3">ES-1</strain>
    </source>
</reference>
<dbReference type="EMBL" id="CP001965">
    <property type="protein sequence ID" value="ADE12659.1"/>
    <property type="molecule type" value="Genomic_DNA"/>
</dbReference>
<organism evidence="2 3">
    <name type="scientific">Sideroxydans lithotrophicus (strain ES-1)</name>
    <dbReference type="NCBI Taxonomy" id="580332"/>
    <lineage>
        <taxon>Bacteria</taxon>
        <taxon>Pseudomonadati</taxon>
        <taxon>Pseudomonadota</taxon>
        <taxon>Betaproteobacteria</taxon>
        <taxon>Nitrosomonadales</taxon>
        <taxon>Gallionellaceae</taxon>
        <taxon>Sideroxydans</taxon>
    </lineage>
</organism>
<sequence>MEFIANALNGNFLSNVLPAPSDEVDGVLAAIAYGSNFNDEKGDFIGHCIANRYRLDIWMRYDHTVPVALPLLWRLLRHHKDNIFCNLVPDVLHSKVIWWRGYGAYIGSANLSDRAWVSNIEAGVFLTEADLQDNGMHIELENFFESLRSFEQVFPLDEDVIKELAKIEAARKGLQNIGKELRKKPSWEGPAFSEKKKAWDRRKEKFRREWHDALAHLQSIGEQLRTHRPRWVEEDVPLTWQVDQYLHAYYYNHVGEANRKPFEDYFAKNRRNPNAAVSAMLTWWAGTDTPPSNEDYTFYDGAPYIREHLSRDNVLNLTQAEFAGVCERTHATRDHVIKMKLAALGRPDLKTLSREERLPLYAGWLLQQRNAMGWSVLQLLNYVLYGGRNEDLWERLYIASHDKNYSLPHYGLNSMAELVGWALPEVTPPRNGRTSKALRALGFDVKVY</sequence>
<dbReference type="GO" id="GO:0006793">
    <property type="term" value="P:phosphorus metabolic process"/>
    <property type="evidence" value="ECO:0007669"/>
    <property type="project" value="UniProtKB-ARBA"/>
</dbReference>
<feature type="domain" description="PLD phosphodiesterase" evidence="1">
    <location>
        <begin position="88"/>
        <end position="115"/>
    </location>
</feature>
<name>D5CMI7_SIDLE</name>
<dbReference type="eggNOG" id="COG1502">
    <property type="taxonomic scope" value="Bacteria"/>
</dbReference>
<gene>
    <name evidence="2" type="ordered locus">Slit_2434</name>
</gene>
<dbReference type="OrthoDB" id="7790352at2"/>
<dbReference type="PROSITE" id="PS50035">
    <property type="entry name" value="PLD"/>
    <property type="match status" value="1"/>
</dbReference>
<dbReference type="Gene3D" id="3.30.870.10">
    <property type="entry name" value="Endonuclease Chain A"/>
    <property type="match status" value="1"/>
</dbReference>